<dbReference type="NCBIfam" id="NF045794">
    <property type="entry name" value="CsxC_fam"/>
    <property type="match status" value="1"/>
</dbReference>
<reference evidence="2 3" key="1">
    <citation type="submission" date="2019-04" db="EMBL/GenBank/DDBJ databases">
        <title>Bacillus caeni sp. nov., a bacterium isolated from mangrove sediment.</title>
        <authorList>
            <person name="Huang H."/>
            <person name="Mo K."/>
            <person name="Hu Y."/>
        </authorList>
    </citation>
    <scope>NUCLEOTIDE SEQUENCE [LARGE SCALE GENOMIC DNA]</scope>
    <source>
        <strain evidence="2 3">HB172195</strain>
    </source>
</reference>
<proteinExistence type="predicted"/>
<evidence type="ECO:0000313" key="2">
    <source>
        <dbReference type="EMBL" id="TLS37461.1"/>
    </source>
</evidence>
<gene>
    <name evidence="2" type="ORF">FCL54_09960</name>
</gene>
<name>A0A5R9F366_9BACL</name>
<comment type="caution">
    <text evidence="2">The sequence shown here is derived from an EMBL/GenBank/DDBJ whole genome shotgun (WGS) entry which is preliminary data.</text>
</comment>
<sequence length="260" mass="29750">MGNYSKGKLVKIPVVLLEDSFSFDVSANITLPEPALEIKAVTNKVKVTQCLLLLPSNKLWIKGFVRKNIQFATPIKGSDEAILSSIKSFTLDVPFDDTFTITNFKNKPVFHHGKQNNVFTYQRETEIDHLPGFSSKDKLLSGDLTQFDQESFEFFNELPFCELVCSRVVEYDEALNRKMGIIESHKDCKMEGPFEEGTFTKFIEKMDVDLVIKVLQNQQVDLGKMCPQPHPHPHPHPHPKPRPPKKVKTNHPLWSHFKDC</sequence>
<dbReference type="OrthoDB" id="2381017at2"/>
<feature type="compositionally biased region" description="Basic residues" evidence="1">
    <location>
        <begin position="231"/>
        <end position="249"/>
    </location>
</feature>
<accession>A0A5R9F366</accession>
<evidence type="ECO:0000313" key="3">
    <source>
        <dbReference type="Proteomes" id="UP000308230"/>
    </source>
</evidence>
<evidence type="ECO:0000256" key="1">
    <source>
        <dbReference type="SAM" id="MobiDB-lite"/>
    </source>
</evidence>
<dbReference type="Proteomes" id="UP000308230">
    <property type="component" value="Unassembled WGS sequence"/>
</dbReference>
<protein>
    <submittedName>
        <fullName evidence="2">DUF3794 domain-containing protein</fullName>
    </submittedName>
</protein>
<keyword evidence="3" id="KW-1185">Reference proteome</keyword>
<dbReference type="InterPro" id="IPR054845">
    <property type="entry name" value="Exosporium_prot_C"/>
</dbReference>
<organism evidence="2 3">
    <name type="scientific">Exobacillus caeni</name>
    <dbReference type="NCBI Taxonomy" id="2574798"/>
    <lineage>
        <taxon>Bacteria</taxon>
        <taxon>Bacillati</taxon>
        <taxon>Bacillota</taxon>
        <taxon>Bacilli</taxon>
        <taxon>Bacillales</taxon>
        <taxon>Guptibacillaceae</taxon>
        <taxon>Exobacillus</taxon>
    </lineage>
</organism>
<dbReference type="RefSeq" id="WP_138125912.1">
    <property type="nucleotide sequence ID" value="NZ_SWLG01000006.1"/>
</dbReference>
<dbReference type="AlphaFoldDB" id="A0A5R9F366"/>
<feature type="region of interest" description="Disordered" evidence="1">
    <location>
        <begin position="223"/>
        <end position="251"/>
    </location>
</feature>
<dbReference type="EMBL" id="SWLG01000006">
    <property type="protein sequence ID" value="TLS37461.1"/>
    <property type="molecule type" value="Genomic_DNA"/>
</dbReference>